<reference evidence="2" key="1">
    <citation type="submission" date="2021-02" db="EMBL/GenBank/DDBJ databases">
        <authorList>
            <person name="Nowell W R."/>
        </authorList>
    </citation>
    <scope>NUCLEOTIDE SEQUENCE</scope>
    <source>
        <strain evidence="2">Ploen Becks lab</strain>
    </source>
</reference>
<evidence type="ECO:0000313" key="3">
    <source>
        <dbReference type="Proteomes" id="UP000663879"/>
    </source>
</evidence>
<sequence length="114" mass="13358">MNAIVDQLFGIYFDHSSIQKEINAFVKFHEESPASFDMEPSLTHIENSLKELNQTRLPNLIANLEGDKILLKVQSLNSNFSNIVDTILKDFEEKEKENEQKKKERQIKFEKQNF</sequence>
<dbReference type="AlphaFoldDB" id="A0A813TW74"/>
<dbReference type="Proteomes" id="UP000663879">
    <property type="component" value="Unassembled WGS sequence"/>
</dbReference>
<comment type="caution">
    <text evidence="2">The sequence shown here is derived from an EMBL/GenBank/DDBJ whole genome shotgun (WGS) entry which is preliminary data.</text>
</comment>
<gene>
    <name evidence="2" type="ORF">OXX778_LOCUS7273</name>
</gene>
<accession>A0A813TW74</accession>
<organism evidence="2 3">
    <name type="scientific">Brachionus calyciflorus</name>
    <dbReference type="NCBI Taxonomy" id="104777"/>
    <lineage>
        <taxon>Eukaryota</taxon>
        <taxon>Metazoa</taxon>
        <taxon>Spiralia</taxon>
        <taxon>Gnathifera</taxon>
        <taxon>Rotifera</taxon>
        <taxon>Eurotatoria</taxon>
        <taxon>Monogononta</taxon>
        <taxon>Pseudotrocha</taxon>
        <taxon>Ploima</taxon>
        <taxon>Brachionidae</taxon>
        <taxon>Brachionus</taxon>
    </lineage>
</organism>
<feature type="region of interest" description="Disordered" evidence="1">
    <location>
        <begin position="94"/>
        <end position="114"/>
    </location>
</feature>
<proteinExistence type="predicted"/>
<dbReference type="EMBL" id="CAJNOC010000919">
    <property type="protein sequence ID" value="CAF0817219.1"/>
    <property type="molecule type" value="Genomic_DNA"/>
</dbReference>
<protein>
    <submittedName>
        <fullName evidence="2">Uncharacterized protein</fullName>
    </submittedName>
</protein>
<name>A0A813TW74_9BILA</name>
<evidence type="ECO:0000313" key="2">
    <source>
        <dbReference type="EMBL" id="CAF0817219.1"/>
    </source>
</evidence>
<keyword evidence="3" id="KW-1185">Reference proteome</keyword>
<evidence type="ECO:0000256" key="1">
    <source>
        <dbReference type="SAM" id="MobiDB-lite"/>
    </source>
</evidence>